<dbReference type="RefSeq" id="WP_238242554.1">
    <property type="nucleotide sequence ID" value="NZ_BPQP01000007.1"/>
</dbReference>
<sequence>MPATTPHVGVRTFLNRTDKQPFIIADLSTIGGCFTATGVDRALYPPDTPVHFTTDDADMVAGAGTSGTLRQTLDAIASEGVVASVVAVVPDFTGAVSIEQQMARIVGSPSQKTGLYALLSAQGETGIEPDNIIAPGFTSQRLGNAANPAATAMDAICERLPTALAFCDTPSSSKEAAVEWAADFSETLNVVAIGQAIRVSVEGVPIVRPASPHAAALMVKTDKDHGAPYYNPGNQAFKGILGPDRAVGFSISDPDCEANYLIQRGVNSIVQIEKNRTSRASNSPQGKSFWGFFTTSNDPLWRAINVIRTRKAVREVIPRTLVKYIGKNLGAHVAVTLLQSLEDFISELKSLPEPAILGGRVAWDRSLNSNATLRTGGFVVTLDFEEAPPITDIQVYTGRYEAAFNILADEIQTAMSQYGVAGRLAA</sequence>
<dbReference type="PANTHER" id="PTHR35861">
    <property type="match status" value="1"/>
</dbReference>
<reference evidence="1" key="2">
    <citation type="submission" date="2021-08" db="EMBL/GenBank/DDBJ databases">
        <authorList>
            <person name="Tani A."/>
            <person name="Ola A."/>
            <person name="Ogura Y."/>
            <person name="Katsura K."/>
            <person name="Hayashi T."/>
        </authorList>
    </citation>
    <scope>NUCLEOTIDE SEQUENCE</scope>
    <source>
        <strain evidence="1">DSM 19015</strain>
    </source>
</reference>
<dbReference type="EMBL" id="BPQP01000007">
    <property type="protein sequence ID" value="GJD93345.1"/>
    <property type="molecule type" value="Genomic_DNA"/>
</dbReference>
<evidence type="ECO:0000313" key="1">
    <source>
        <dbReference type="EMBL" id="GJD93345.1"/>
    </source>
</evidence>
<proteinExistence type="predicted"/>
<organism evidence="1 2">
    <name type="scientific">Methylobacterium iners</name>
    <dbReference type="NCBI Taxonomy" id="418707"/>
    <lineage>
        <taxon>Bacteria</taxon>
        <taxon>Pseudomonadati</taxon>
        <taxon>Pseudomonadota</taxon>
        <taxon>Alphaproteobacteria</taxon>
        <taxon>Hyphomicrobiales</taxon>
        <taxon>Methylobacteriaceae</taxon>
        <taxon>Methylobacterium</taxon>
    </lineage>
</organism>
<protein>
    <submittedName>
        <fullName evidence="1">Prophage major tail sheath protein</fullName>
    </submittedName>
</protein>
<dbReference type="InterPro" id="IPR052042">
    <property type="entry name" value="Tail_sheath_structural"/>
</dbReference>
<dbReference type="Proteomes" id="UP001055125">
    <property type="component" value="Unassembled WGS sequence"/>
</dbReference>
<dbReference type="PANTHER" id="PTHR35861:SF1">
    <property type="entry name" value="PHAGE TAIL SHEATH PROTEIN"/>
    <property type="match status" value="1"/>
</dbReference>
<name>A0ABQ4RUY7_9HYPH</name>
<reference evidence="1" key="1">
    <citation type="journal article" date="2021" name="Front. Microbiol.">
        <title>Comprehensive Comparative Genomics and Phenotyping of Methylobacterium Species.</title>
        <authorList>
            <person name="Alessa O."/>
            <person name="Ogura Y."/>
            <person name="Fujitani Y."/>
            <person name="Takami H."/>
            <person name="Hayashi T."/>
            <person name="Sahin N."/>
            <person name="Tani A."/>
        </authorList>
    </citation>
    <scope>NUCLEOTIDE SEQUENCE</scope>
    <source>
        <strain evidence="1">DSM 19015</strain>
    </source>
</reference>
<evidence type="ECO:0000313" key="2">
    <source>
        <dbReference type="Proteomes" id="UP001055125"/>
    </source>
</evidence>
<keyword evidence="2" id="KW-1185">Reference proteome</keyword>
<accession>A0ABQ4RUY7</accession>
<gene>
    <name evidence="1" type="primary">gpFI_1</name>
    <name evidence="1" type="ORF">OCOJLMKI_0538</name>
</gene>
<comment type="caution">
    <text evidence="1">The sequence shown here is derived from an EMBL/GenBank/DDBJ whole genome shotgun (WGS) entry which is preliminary data.</text>
</comment>